<accession>A0A2A4KAH9</accession>
<dbReference type="Pfam" id="PF00685">
    <property type="entry name" value="Sulfotransfer_1"/>
    <property type="match status" value="1"/>
</dbReference>
<keyword evidence="2" id="KW-0808">Transferase</keyword>
<dbReference type="PANTHER" id="PTHR11783">
    <property type="entry name" value="SULFOTRANSFERASE SULT"/>
    <property type="match status" value="1"/>
</dbReference>
<evidence type="ECO:0000256" key="1">
    <source>
        <dbReference type="ARBA" id="ARBA00005771"/>
    </source>
</evidence>
<reference evidence="4" key="1">
    <citation type="submission" date="2017-09" db="EMBL/GenBank/DDBJ databases">
        <title>Contemporary evolution of a Lepidopteran species, Heliothis virescens, in response to modern agricultural practices.</title>
        <authorList>
            <person name="Fritz M.L."/>
            <person name="Deyonke A.M."/>
            <person name="Papanicolaou A."/>
            <person name="Micinski S."/>
            <person name="Westbrook J."/>
            <person name="Gould F."/>
        </authorList>
    </citation>
    <scope>NUCLEOTIDE SEQUENCE [LARGE SCALE GENOMIC DNA]</scope>
    <source>
        <strain evidence="4">HvINT-</strain>
        <tissue evidence="4">Whole body</tissue>
    </source>
</reference>
<dbReference type="GO" id="GO:0008146">
    <property type="term" value="F:sulfotransferase activity"/>
    <property type="evidence" value="ECO:0007669"/>
    <property type="project" value="InterPro"/>
</dbReference>
<dbReference type="SUPFAM" id="SSF52540">
    <property type="entry name" value="P-loop containing nucleoside triphosphate hydrolases"/>
    <property type="match status" value="1"/>
</dbReference>
<comment type="caution">
    <text evidence="4">The sequence shown here is derived from an EMBL/GenBank/DDBJ whole genome shotgun (WGS) entry which is preliminary data.</text>
</comment>
<proteinExistence type="inferred from homology"/>
<dbReference type="STRING" id="7102.A0A2A4KAH9"/>
<dbReference type="InterPro" id="IPR000863">
    <property type="entry name" value="Sulfotransferase_dom"/>
</dbReference>
<feature type="domain" description="Sulfotransferase" evidence="3">
    <location>
        <begin position="63"/>
        <end position="341"/>
    </location>
</feature>
<name>A0A2A4KAH9_HELVI</name>
<sequence>MAEEKRVSFPFDYKEIEPEEKAKNKRLFNYPNIDFIRVGPKGYVMLRPYLKHAEDIYNLPIRPSDVFVASYQRSGTTWTQELVWLISNNFDYATALAAPITHRYPFLEIYMYFDEWRKNSLKNIDKVDSIEKKEKLLKMLEVMAQPVTEKLAAMPSPRFIKTHLPMCFLPPTIVDTAKMLYIARDPRDIAVSSYHHARLFKVLDFAGEFKDFWNLFINGRYILTPYFEHVKEAWNMRHHPNMLFLFYEELKKDLPAVIRRVAAFLNKQVTEKQMTKLCEHLSFDNFKKNKAVNYEDLREFDVFTPNETFIRKGKTNGWRDYFDDEMTQQAEKWIQDNLRDTDLRFPHMKH</sequence>
<dbReference type="AlphaFoldDB" id="A0A2A4KAH9"/>
<dbReference type="InterPro" id="IPR027417">
    <property type="entry name" value="P-loop_NTPase"/>
</dbReference>
<gene>
    <name evidence="4" type="ORF">B5V51_6</name>
</gene>
<dbReference type="Gene3D" id="3.40.50.300">
    <property type="entry name" value="P-loop containing nucleotide triphosphate hydrolases"/>
    <property type="match status" value="1"/>
</dbReference>
<evidence type="ECO:0000256" key="2">
    <source>
        <dbReference type="ARBA" id="ARBA00022679"/>
    </source>
</evidence>
<protein>
    <recommendedName>
        <fullName evidence="3">Sulfotransferase domain-containing protein</fullName>
    </recommendedName>
</protein>
<evidence type="ECO:0000313" key="4">
    <source>
        <dbReference type="EMBL" id="PCG81089.1"/>
    </source>
</evidence>
<dbReference type="EMBL" id="NWSH01000001">
    <property type="protein sequence ID" value="PCG81089.1"/>
    <property type="molecule type" value="Genomic_DNA"/>
</dbReference>
<evidence type="ECO:0000259" key="3">
    <source>
        <dbReference type="Pfam" id="PF00685"/>
    </source>
</evidence>
<organism evidence="4">
    <name type="scientific">Heliothis virescens</name>
    <name type="common">Tobacco budworm moth</name>
    <dbReference type="NCBI Taxonomy" id="7102"/>
    <lineage>
        <taxon>Eukaryota</taxon>
        <taxon>Metazoa</taxon>
        <taxon>Ecdysozoa</taxon>
        <taxon>Arthropoda</taxon>
        <taxon>Hexapoda</taxon>
        <taxon>Insecta</taxon>
        <taxon>Pterygota</taxon>
        <taxon>Neoptera</taxon>
        <taxon>Endopterygota</taxon>
        <taxon>Lepidoptera</taxon>
        <taxon>Glossata</taxon>
        <taxon>Ditrysia</taxon>
        <taxon>Noctuoidea</taxon>
        <taxon>Noctuidae</taxon>
        <taxon>Heliothinae</taxon>
        <taxon>Heliothis</taxon>
    </lineage>
</organism>
<comment type="similarity">
    <text evidence="1">Belongs to the sulfotransferase 1 family.</text>
</comment>